<dbReference type="KEGG" id="ztr:MYCGRDRAFT_95620"/>
<dbReference type="RefSeq" id="XP_003849777.1">
    <property type="nucleotide sequence ID" value="XM_003849729.1"/>
</dbReference>
<dbReference type="AlphaFoldDB" id="F9XJF5"/>
<keyword evidence="1" id="KW-0732">Signal</keyword>
<dbReference type="HOGENOM" id="CLU_2005726_0_0_1"/>
<proteinExistence type="predicted"/>
<dbReference type="InParanoid" id="F9XJF5"/>
<gene>
    <name evidence="2" type="ORF">MYCGRDRAFT_95620</name>
</gene>
<evidence type="ECO:0000313" key="3">
    <source>
        <dbReference type="Proteomes" id="UP000008062"/>
    </source>
</evidence>
<dbReference type="EMBL" id="CM001204">
    <property type="protein sequence ID" value="EGP84753.1"/>
    <property type="molecule type" value="Genomic_DNA"/>
</dbReference>
<dbReference type="GeneID" id="13398958"/>
<organism evidence="2 3">
    <name type="scientific">Zymoseptoria tritici (strain CBS 115943 / IPO323)</name>
    <name type="common">Speckled leaf blotch fungus</name>
    <name type="synonym">Septoria tritici</name>
    <dbReference type="NCBI Taxonomy" id="336722"/>
    <lineage>
        <taxon>Eukaryota</taxon>
        <taxon>Fungi</taxon>
        <taxon>Dikarya</taxon>
        <taxon>Ascomycota</taxon>
        <taxon>Pezizomycotina</taxon>
        <taxon>Dothideomycetes</taxon>
        <taxon>Dothideomycetidae</taxon>
        <taxon>Mycosphaerellales</taxon>
        <taxon>Mycosphaerellaceae</taxon>
        <taxon>Zymoseptoria</taxon>
    </lineage>
</organism>
<protein>
    <submittedName>
        <fullName evidence="2">Uncharacterized protein</fullName>
    </submittedName>
</protein>
<feature type="signal peptide" evidence="1">
    <location>
        <begin position="1"/>
        <end position="20"/>
    </location>
</feature>
<evidence type="ECO:0000256" key="1">
    <source>
        <dbReference type="SAM" id="SignalP"/>
    </source>
</evidence>
<accession>F9XJF5</accession>
<keyword evidence="3" id="KW-1185">Reference proteome</keyword>
<dbReference type="Proteomes" id="UP000008062">
    <property type="component" value="Chromosome 9"/>
</dbReference>
<feature type="chain" id="PRO_5003395646" evidence="1">
    <location>
        <begin position="21"/>
        <end position="124"/>
    </location>
</feature>
<sequence>MQFRTITIALISVLATMVTADSEPTKANDAHPRCLDEKGQPADDRVVICCSGHRIVGAYCERCPGRTSYAESKRRRREEEERAIGGDVREWIDVFDISQERNGLSRLRRFELEVEESEVEDTGE</sequence>
<reference evidence="2 3" key="1">
    <citation type="journal article" date="2011" name="PLoS Genet.">
        <title>Finished genome of the fungal wheat pathogen Mycosphaerella graminicola reveals dispensome structure, chromosome plasticity, and stealth pathogenesis.</title>
        <authorList>
            <person name="Goodwin S.B."/>
            <person name="Ben M'barek S."/>
            <person name="Dhillon B."/>
            <person name="Wittenberg A.H.J."/>
            <person name="Crane C.F."/>
            <person name="Hane J.K."/>
            <person name="Foster A.J."/>
            <person name="Van der Lee T.A.J."/>
            <person name="Grimwood J."/>
            <person name="Aerts A."/>
            <person name="Antoniw J."/>
            <person name="Bailey A."/>
            <person name="Bluhm B."/>
            <person name="Bowler J."/>
            <person name="Bristow J."/>
            <person name="van der Burgt A."/>
            <person name="Canto-Canche B."/>
            <person name="Churchill A.C.L."/>
            <person name="Conde-Ferraez L."/>
            <person name="Cools H.J."/>
            <person name="Coutinho P.M."/>
            <person name="Csukai M."/>
            <person name="Dehal P."/>
            <person name="De Wit P."/>
            <person name="Donzelli B."/>
            <person name="van de Geest H.C."/>
            <person name="van Ham R.C.H.J."/>
            <person name="Hammond-Kosack K.E."/>
            <person name="Henrissat B."/>
            <person name="Kilian A."/>
            <person name="Kobayashi A.K."/>
            <person name="Koopmann E."/>
            <person name="Kourmpetis Y."/>
            <person name="Kuzniar A."/>
            <person name="Lindquist E."/>
            <person name="Lombard V."/>
            <person name="Maliepaard C."/>
            <person name="Martins N."/>
            <person name="Mehrabi R."/>
            <person name="Nap J.P.H."/>
            <person name="Ponomarenko A."/>
            <person name="Rudd J.J."/>
            <person name="Salamov A."/>
            <person name="Schmutz J."/>
            <person name="Schouten H.J."/>
            <person name="Shapiro H."/>
            <person name="Stergiopoulos I."/>
            <person name="Torriani S.F.F."/>
            <person name="Tu H."/>
            <person name="de Vries R.P."/>
            <person name="Waalwijk C."/>
            <person name="Ware S.B."/>
            <person name="Wiebenga A."/>
            <person name="Zwiers L.-H."/>
            <person name="Oliver R.P."/>
            <person name="Grigoriev I.V."/>
            <person name="Kema G.H.J."/>
        </authorList>
    </citation>
    <scope>NUCLEOTIDE SEQUENCE [LARGE SCALE GENOMIC DNA]</scope>
    <source>
        <strain evidence="3">CBS 115943 / IPO323</strain>
    </source>
</reference>
<evidence type="ECO:0000313" key="2">
    <source>
        <dbReference type="EMBL" id="EGP84753.1"/>
    </source>
</evidence>
<name>F9XJF5_ZYMTI</name>